<dbReference type="Proteomes" id="UP000037288">
    <property type="component" value="Unassembled WGS sequence"/>
</dbReference>
<evidence type="ECO:0000313" key="1">
    <source>
        <dbReference type="EMBL" id="KNB51276.1"/>
    </source>
</evidence>
<gene>
    <name evidence="1" type="ORF">AC230_17015</name>
</gene>
<accession>A0A0K9XDW8</accession>
<dbReference type="STRING" id="1678637.AC230_17015"/>
<evidence type="ECO:0000313" key="2">
    <source>
        <dbReference type="Proteomes" id="UP000037288"/>
    </source>
</evidence>
<protein>
    <submittedName>
        <fullName evidence="1">Uncharacterized protein</fullName>
    </submittedName>
</protein>
<dbReference type="OrthoDB" id="9800162at2"/>
<dbReference type="AlphaFoldDB" id="A0A0K9XDW8"/>
<dbReference type="RefSeq" id="WP_049717108.1">
    <property type="nucleotide sequence ID" value="NZ_LFXA01000010.1"/>
</dbReference>
<dbReference type="PATRIC" id="fig|1678637.3.peg.3669"/>
<name>A0A0K9XDW8_9ACTN</name>
<organism evidence="1 2">
    <name type="scientific">Streptomyces caatingaensis</name>
    <dbReference type="NCBI Taxonomy" id="1678637"/>
    <lineage>
        <taxon>Bacteria</taxon>
        <taxon>Bacillati</taxon>
        <taxon>Actinomycetota</taxon>
        <taxon>Actinomycetes</taxon>
        <taxon>Kitasatosporales</taxon>
        <taxon>Streptomycetaceae</taxon>
        <taxon>Streptomyces</taxon>
    </lineage>
</organism>
<comment type="caution">
    <text evidence="1">The sequence shown here is derived from an EMBL/GenBank/DDBJ whole genome shotgun (WGS) entry which is preliminary data.</text>
</comment>
<keyword evidence="2" id="KW-1185">Reference proteome</keyword>
<reference evidence="2" key="1">
    <citation type="submission" date="2015-07" db="EMBL/GenBank/DDBJ databases">
        <title>Draft genome sequence of Streptomyces sp. CMAA 1322, a bacterium isolated from Caatinga biome, from dry forest semiarid of Brazil.</title>
        <authorList>
            <person name="Santos S.N."/>
            <person name="Gacesa R."/>
            <person name="Taketani R.G."/>
            <person name="Long P.F."/>
            <person name="Melo I.S."/>
        </authorList>
    </citation>
    <scope>NUCLEOTIDE SEQUENCE [LARGE SCALE GENOMIC DNA]</scope>
    <source>
        <strain evidence="2">CMAA 1322</strain>
    </source>
</reference>
<proteinExistence type="predicted"/>
<dbReference type="EMBL" id="LFXA01000010">
    <property type="protein sequence ID" value="KNB51276.1"/>
    <property type="molecule type" value="Genomic_DNA"/>
</dbReference>
<sequence>MLHRTEGVRAEGGRRAFATPRPKAGLLAVCRALLADHPELGGDDGVLRQVSLLPDITVPQA</sequence>